<keyword evidence="7" id="KW-1185">Reference proteome</keyword>
<keyword evidence="2" id="KW-0813">Transport</keyword>
<dbReference type="eggNOG" id="COG1131">
    <property type="taxonomic scope" value="Bacteria"/>
</dbReference>
<dbReference type="InterPro" id="IPR003439">
    <property type="entry name" value="ABC_transporter-like_ATP-bd"/>
</dbReference>
<dbReference type="AlphaFoldDB" id="A0A0A2M672"/>
<reference evidence="6 7" key="1">
    <citation type="submission" date="2013-09" db="EMBL/GenBank/DDBJ databases">
        <authorList>
            <person name="Zeng Z."/>
            <person name="Chen C."/>
        </authorList>
    </citation>
    <scope>NUCLEOTIDE SEQUENCE [LARGE SCALE GENOMIC DNA]</scope>
    <source>
        <strain evidence="6 7">WB 3.3-2</strain>
    </source>
</reference>
<dbReference type="GO" id="GO:0016887">
    <property type="term" value="F:ATP hydrolysis activity"/>
    <property type="evidence" value="ECO:0007669"/>
    <property type="project" value="InterPro"/>
</dbReference>
<sequence>MSEYIIQTHGLNFNYSKQRKVLDDVSLNIPKGSIYGFLGPNGAGKSTTMRLLTGILPEQENSIQIFGKPLAGQLPQVFDNIGSLVESPALYLHLSGTDNLKYIAKLRNLPETKIAEVLSLVGLTRDAKRKARQYSLGMKQRLAIAMALLSEPQLLLLDEPVNGLDPNGMRDIRQLLVKLNKEKGITIFVSSHLLAEIERMCTHVGIISNGKLRFEGTIEELGQQSGTCKIMVSLKDAEAWLPKLAIDHPTAIQESQSQLVLELPGREAIPAFAKALVNSGAEVYEIKILNGLEEWFMALVNQQ</sequence>
<dbReference type="EMBL" id="JRLX01000003">
    <property type="protein sequence ID" value="KGO87764.1"/>
    <property type="molecule type" value="Genomic_DNA"/>
</dbReference>
<gene>
    <name evidence="6" type="ORF">Q765_04530</name>
</gene>
<dbReference type="SMART" id="SM00382">
    <property type="entry name" value="AAA"/>
    <property type="match status" value="1"/>
</dbReference>
<dbReference type="PANTHER" id="PTHR43335:SF4">
    <property type="entry name" value="ABC TRANSPORTER, ATP-BINDING PROTEIN"/>
    <property type="match status" value="1"/>
</dbReference>
<evidence type="ECO:0000259" key="5">
    <source>
        <dbReference type="PROSITE" id="PS50893"/>
    </source>
</evidence>
<organism evidence="6 7">
    <name type="scientific">Flavobacterium rivuli WB 3.3-2 = DSM 21788</name>
    <dbReference type="NCBI Taxonomy" id="1121895"/>
    <lineage>
        <taxon>Bacteria</taxon>
        <taxon>Pseudomonadati</taxon>
        <taxon>Bacteroidota</taxon>
        <taxon>Flavobacteriia</taxon>
        <taxon>Flavobacteriales</taxon>
        <taxon>Flavobacteriaceae</taxon>
        <taxon>Flavobacterium</taxon>
    </lineage>
</organism>
<proteinExistence type="inferred from homology"/>
<dbReference type="InterPro" id="IPR027417">
    <property type="entry name" value="P-loop_NTPase"/>
</dbReference>
<dbReference type="OrthoDB" id="9801987at2"/>
<feature type="domain" description="ABC transporter" evidence="5">
    <location>
        <begin position="6"/>
        <end position="234"/>
    </location>
</feature>
<dbReference type="Pfam" id="PF00005">
    <property type="entry name" value="ABC_tran"/>
    <property type="match status" value="1"/>
</dbReference>
<name>A0A0A2M672_9FLAO</name>
<dbReference type="InterPro" id="IPR017871">
    <property type="entry name" value="ABC_transporter-like_CS"/>
</dbReference>
<comment type="similarity">
    <text evidence="1">Belongs to the ABC transporter superfamily.</text>
</comment>
<dbReference type="STRING" id="1121895.GCA_000378485_01615"/>
<dbReference type="Proteomes" id="UP000030152">
    <property type="component" value="Unassembled WGS sequence"/>
</dbReference>
<keyword evidence="3" id="KW-0547">Nucleotide-binding</keyword>
<evidence type="ECO:0000313" key="7">
    <source>
        <dbReference type="Proteomes" id="UP000030152"/>
    </source>
</evidence>
<dbReference type="Gene3D" id="3.40.50.300">
    <property type="entry name" value="P-loop containing nucleotide triphosphate hydrolases"/>
    <property type="match status" value="1"/>
</dbReference>
<evidence type="ECO:0000313" key="6">
    <source>
        <dbReference type="EMBL" id="KGO87764.1"/>
    </source>
</evidence>
<dbReference type="PROSITE" id="PS50893">
    <property type="entry name" value="ABC_TRANSPORTER_2"/>
    <property type="match status" value="1"/>
</dbReference>
<comment type="caution">
    <text evidence="6">The sequence shown here is derived from an EMBL/GenBank/DDBJ whole genome shotgun (WGS) entry which is preliminary data.</text>
</comment>
<evidence type="ECO:0000256" key="1">
    <source>
        <dbReference type="ARBA" id="ARBA00005417"/>
    </source>
</evidence>
<keyword evidence="4" id="KW-0067">ATP-binding</keyword>
<dbReference type="PANTHER" id="PTHR43335">
    <property type="entry name" value="ABC TRANSPORTER, ATP-BINDING PROTEIN"/>
    <property type="match status" value="1"/>
</dbReference>
<accession>A0A0A2M672</accession>
<dbReference type="PROSITE" id="PS00211">
    <property type="entry name" value="ABC_TRANSPORTER_1"/>
    <property type="match status" value="1"/>
</dbReference>
<evidence type="ECO:0000256" key="3">
    <source>
        <dbReference type="ARBA" id="ARBA00022741"/>
    </source>
</evidence>
<evidence type="ECO:0000256" key="4">
    <source>
        <dbReference type="ARBA" id="ARBA00022840"/>
    </source>
</evidence>
<dbReference type="InterPro" id="IPR003593">
    <property type="entry name" value="AAA+_ATPase"/>
</dbReference>
<dbReference type="SUPFAM" id="SSF52540">
    <property type="entry name" value="P-loop containing nucleoside triphosphate hydrolases"/>
    <property type="match status" value="1"/>
</dbReference>
<dbReference type="GO" id="GO:0005524">
    <property type="term" value="F:ATP binding"/>
    <property type="evidence" value="ECO:0007669"/>
    <property type="project" value="UniProtKB-KW"/>
</dbReference>
<protein>
    <recommendedName>
        <fullName evidence="5">ABC transporter domain-containing protein</fullName>
    </recommendedName>
</protein>
<evidence type="ECO:0000256" key="2">
    <source>
        <dbReference type="ARBA" id="ARBA00022448"/>
    </source>
</evidence>